<feature type="compositionally biased region" description="Basic and acidic residues" evidence="1">
    <location>
        <begin position="68"/>
        <end position="85"/>
    </location>
</feature>
<evidence type="ECO:0000256" key="1">
    <source>
        <dbReference type="SAM" id="MobiDB-lite"/>
    </source>
</evidence>
<comment type="caution">
    <text evidence="3">The sequence shown here is derived from an EMBL/GenBank/DDBJ whole genome shotgun (WGS) entry which is preliminary data.</text>
</comment>
<organism evidence="3 4">
    <name type="scientific">Knoellia flava</name>
    <dbReference type="NCBI Taxonomy" id="913969"/>
    <lineage>
        <taxon>Bacteria</taxon>
        <taxon>Bacillati</taxon>
        <taxon>Actinomycetota</taxon>
        <taxon>Actinomycetes</taxon>
        <taxon>Micrococcales</taxon>
        <taxon>Intrasporangiaceae</taxon>
        <taxon>Knoellia</taxon>
    </lineage>
</organism>
<dbReference type="GO" id="GO:0006355">
    <property type="term" value="P:regulation of DNA-templated transcription"/>
    <property type="evidence" value="ECO:0007669"/>
    <property type="project" value="InterPro"/>
</dbReference>
<dbReference type="InterPro" id="IPR013321">
    <property type="entry name" value="Arc_rbn_hlx_hlx"/>
</dbReference>
<dbReference type="Proteomes" id="UP000628079">
    <property type="component" value="Unassembled WGS sequence"/>
</dbReference>
<feature type="region of interest" description="Disordered" evidence="1">
    <location>
        <begin position="65"/>
        <end position="85"/>
    </location>
</feature>
<dbReference type="InterPro" id="IPR053853">
    <property type="entry name" value="FitA-like_RHH"/>
</dbReference>
<proteinExistence type="predicted"/>
<evidence type="ECO:0000313" key="3">
    <source>
        <dbReference type="EMBL" id="GGB68120.1"/>
    </source>
</evidence>
<dbReference type="InterPro" id="IPR010985">
    <property type="entry name" value="Ribbon_hlx_hlx"/>
</dbReference>
<sequence>MSTLTIRKVDADVKRRLQMRAAENGRSMEAEVRAILGDAVLETSSNDVSFGEVMEEFRRRTGGVDLDLPARNETDDSDRRIPDFS</sequence>
<feature type="domain" description="Antitoxin FitA-like ribbon-helix-helix" evidence="2">
    <location>
        <begin position="3"/>
        <end position="40"/>
    </location>
</feature>
<gene>
    <name evidence="3" type="ORF">GCM10011314_04210</name>
</gene>
<dbReference type="SUPFAM" id="SSF47598">
    <property type="entry name" value="Ribbon-helix-helix"/>
    <property type="match status" value="1"/>
</dbReference>
<evidence type="ECO:0000313" key="4">
    <source>
        <dbReference type="Proteomes" id="UP000628079"/>
    </source>
</evidence>
<reference evidence="3" key="1">
    <citation type="journal article" date="2014" name="Int. J. Syst. Evol. Microbiol.">
        <title>Complete genome sequence of Corynebacterium casei LMG S-19264T (=DSM 44701T), isolated from a smear-ripened cheese.</title>
        <authorList>
            <consortium name="US DOE Joint Genome Institute (JGI-PGF)"/>
            <person name="Walter F."/>
            <person name="Albersmeier A."/>
            <person name="Kalinowski J."/>
            <person name="Ruckert C."/>
        </authorList>
    </citation>
    <scope>NUCLEOTIDE SEQUENCE</scope>
    <source>
        <strain evidence="3">CGMCC 1.10749</strain>
    </source>
</reference>
<evidence type="ECO:0000259" key="2">
    <source>
        <dbReference type="Pfam" id="PF22513"/>
    </source>
</evidence>
<dbReference type="EMBL" id="BMEA01000001">
    <property type="protein sequence ID" value="GGB68120.1"/>
    <property type="molecule type" value="Genomic_DNA"/>
</dbReference>
<dbReference type="AlphaFoldDB" id="A0A8H9FSY2"/>
<name>A0A8H9FSY2_9MICO</name>
<dbReference type="Gene3D" id="1.10.1220.10">
    <property type="entry name" value="Met repressor-like"/>
    <property type="match status" value="1"/>
</dbReference>
<protein>
    <submittedName>
        <fullName evidence="3">Plasmid stability protein</fullName>
    </submittedName>
</protein>
<accession>A0A8H9FSY2</accession>
<dbReference type="RefSeq" id="WP_052117067.1">
    <property type="nucleotide sequence ID" value="NZ_BMEA01000001.1"/>
</dbReference>
<dbReference type="Pfam" id="PF22513">
    <property type="entry name" value="FitA-like_RHH"/>
    <property type="match status" value="1"/>
</dbReference>
<reference evidence="3" key="2">
    <citation type="submission" date="2020-09" db="EMBL/GenBank/DDBJ databases">
        <authorList>
            <person name="Sun Q."/>
            <person name="Zhou Y."/>
        </authorList>
    </citation>
    <scope>NUCLEOTIDE SEQUENCE</scope>
    <source>
        <strain evidence="3">CGMCC 1.10749</strain>
    </source>
</reference>